<keyword evidence="5" id="KW-1185">Reference proteome</keyword>
<dbReference type="GO" id="GO:0072330">
    <property type="term" value="P:monocarboxylic acid biosynthetic process"/>
    <property type="evidence" value="ECO:0007669"/>
    <property type="project" value="UniProtKB-ARBA"/>
</dbReference>
<feature type="signal peptide" evidence="2">
    <location>
        <begin position="1"/>
        <end position="18"/>
    </location>
</feature>
<dbReference type="InterPro" id="IPR002018">
    <property type="entry name" value="CarbesteraseB"/>
</dbReference>
<dbReference type="SUPFAM" id="SSF53474">
    <property type="entry name" value="alpha/beta-Hydrolases"/>
    <property type="match status" value="1"/>
</dbReference>
<dbReference type="Gene3D" id="3.40.50.1820">
    <property type="entry name" value="alpha/beta hydrolase"/>
    <property type="match status" value="1"/>
</dbReference>
<dbReference type="OrthoDB" id="408631at2759"/>
<proteinExistence type="predicted"/>
<evidence type="ECO:0000313" key="4">
    <source>
        <dbReference type="EMBL" id="CAG8327571.1"/>
    </source>
</evidence>
<gene>
    <name evidence="4" type="ORF">PSALAMII_LOCUS2515</name>
</gene>
<keyword evidence="2" id="KW-0732">Signal</keyword>
<dbReference type="InterPro" id="IPR029058">
    <property type="entry name" value="AB_hydrolase_fold"/>
</dbReference>
<dbReference type="Proteomes" id="UP001152649">
    <property type="component" value="Unassembled WGS sequence"/>
</dbReference>
<organism evidence="4 5">
    <name type="scientific">Penicillium salamii</name>
    <dbReference type="NCBI Taxonomy" id="1612424"/>
    <lineage>
        <taxon>Eukaryota</taxon>
        <taxon>Fungi</taxon>
        <taxon>Dikarya</taxon>
        <taxon>Ascomycota</taxon>
        <taxon>Pezizomycotina</taxon>
        <taxon>Eurotiomycetes</taxon>
        <taxon>Eurotiomycetidae</taxon>
        <taxon>Eurotiales</taxon>
        <taxon>Aspergillaceae</taxon>
        <taxon>Penicillium</taxon>
    </lineage>
</organism>
<comment type="caution">
    <text evidence="4">The sequence shown here is derived from an EMBL/GenBank/DDBJ whole genome shotgun (WGS) entry which is preliminary data.</text>
</comment>
<dbReference type="Pfam" id="PF00135">
    <property type="entry name" value="COesterase"/>
    <property type="match status" value="1"/>
</dbReference>
<reference evidence="4" key="1">
    <citation type="submission" date="2021-07" db="EMBL/GenBank/DDBJ databases">
        <authorList>
            <person name="Branca A.L. A."/>
        </authorList>
    </citation>
    <scope>NUCLEOTIDE SEQUENCE</scope>
</reference>
<evidence type="ECO:0000256" key="1">
    <source>
        <dbReference type="SAM" id="MobiDB-lite"/>
    </source>
</evidence>
<feature type="chain" id="PRO_5040752864" description="Carboxylesterase type B domain-containing protein" evidence="2">
    <location>
        <begin position="19"/>
        <end position="613"/>
    </location>
</feature>
<dbReference type="PANTHER" id="PTHR11559">
    <property type="entry name" value="CARBOXYLESTERASE"/>
    <property type="match status" value="1"/>
</dbReference>
<accession>A0A9W4IR21</accession>
<feature type="region of interest" description="Disordered" evidence="1">
    <location>
        <begin position="561"/>
        <end position="582"/>
    </location>
</feature>
<sequence>MKLLLSTSLSAFVATALASPSVNTEAGTVKGAKCSGGQDAVFYKGIPFAEPPVGKLRFEPPKAYSGKYSDGVLNATAPAPSCIQFGDQTVPSGAKSENCLYLDIWVPSGATKDSKLPVKVWIFGGSDAMGGIEYPLYDGCNLAEKDQIVVSLNYRLGPLGFLKLDGAGYRGNQGIQDLILGFEWIQQSISAFGGDPKKVLAFGQSAGATDVYTLATLDQAPSLFNSAIVESIALPQLTNTAIAQKVGVSYAKQLKCGASDKSCLLSKSPAELQKAFYADSYIHTGLGQLDGIGSSNALSPEFWPIVDGKVVKENPLTRGAQVPTVFGFNQQESTLNVIGRYSSLELVGNLTATDYKNFLRGDFGSAASTVEKYYPLSEYEAAVKKQGLSSGAGVFEAISHVLTDVHFKCPTYQSAVSTARNGHTTWAYEFTHNNTCAWLDTLTLIADNLEFLGAAHTAEIPYVFSNLDFSYPKANYTCSGTQDERKLSDEMISLWTAMTENGKPSTDAIEWPEFKITSTGAKTPGMIFGNSSKGGEIDFSICQLWAKVGAMLDAGNITAAATSSSSSSGKPTGSSATASPTSSVSFNGGVTISPSLGGSIFFGAVLMGATMLF</sequence>
<evidence type="ECO:0000313" key="5">
    <source>
        <dbReference type="Proteomes" id="UP001152649"/>
    </source>
</evidence>
<dbReference type="InterPro" id="IPR050309">
    <property type="entry name" value="Type-B_Carboxylest/Lipase"/>
</dbReference>
<protein>
    <recommendedName>
        <fullName evidence="3">Carboxylesterase type B domain-containing protein</fullName>
    </recommendedName>
</protein>
<evidence type="ECO:0000259" key="3">
    <source>
        <dbReference type="Pfam" id="PF00135"/>
    </source>
</evidence>
<dbReference type="EMBL" id="CAJVPG010000099">
    <property type="protein sequence ID" value="CAG8327571.1"/>
    <property type="molecule type" value="Genomic_DNA"/>
</dbReference>
<dbReference type="GO" id="GO:0017000">
    <property type="term" value="P:antibiotic biosynthetic process"/>
    <property type="evidence" value="ECO:0007669"/>
    <property type="project" value="UniProtKB-ARBA"/>
</dbReference>
<name>A0A9W4IR21_9EURO</name>
<dbReference type="AlphaFoldDB" id="A0A9W4IR21"/>
<feature type="domain" description="Carboxylesterase type B" evidence="3">
    <location>
        <begin position="19"/>
        <end position="515"/>
    </location>
</feature>
<evidence type="ECO:0000256" key="2">
    <source>
        <dbReference type="SAM" id="SignalP"/>
    </source>
</evidence>